<comment type="caution">
    <text evidence="2">The sequence shown here is derived from an EMBL/GenBank/DDBJ whole genome shotgun (WGS) entry which is preliminary data.</text>
</comment>
<protein>
    <submittedName>
        <fullName evidence="2">Uncharacterized protein</fullName>
    </submittedName>
</protein>
<feature type="chain" id="PRO_5043339742" evidence="1">
    <location>
        <begin position="25"/>
        <end position="112"/>
    </location>
</feature>
<feature type="signal peptide" evidence="1">
    <location>
        <begin position="1"/>
        <end position="24"/>
    </location>
</feature>
<accession>A0AAV9UQB6</accession>
<evidence type="ECO:0000313" key="2">
    <source>
        <dbReference type="EMBL" id="KAK6344380.1"/>
    </source>
</evidence>
<sequence>MRYIFQAAAAIIFISSLIPSLVVARHRGFGPNPQDESPVYWVYLIKKEAQLNRPPLWKLEKAIKAISEKWDKKNGDTVLWKGDYGSSGIWWYCFPATQTDADRVFKGWGSVV</sequence>
<keyword evidence="1" id="KW-0732">Signal</keyword>
<gene>
    <name evidence="2" type="ORF">TWF696_008017</name>
</gene>
<dbReference type="Proteomes" id="UP001375240">
    <property type="component" value="Unassembled WGS sequence"/>
</dbReference>
<name>A0AAV9UQB6_9PEZI</name>
<evidence type="ECO:0000256" key="1">
    <source>
        <dbReference type="SAM" id="SignalP"/>
    </source>
</evidence>
<proteinExistence type="predicted"/>
<keyword evidence="3" id="KW-1185">Reference proteome</keyword>
<dbReference type="AlphaFoldDB" id="A0AAV9UQB6"/>
<dbReference type="EMBL" id="JAVHNQ010000006">
    <property type="protein sequence ID" value="KAK6344380.1"/>
    <property type="molecule type" value="Genomic_DNA"/>
</dbReference>
<evidence type="ECO:0000313" key="3">
    <source>
        <dbReference type="Proteomes" id="UP001375240"/>
    </source>
</evidence>
<organism evidence="2 3">
    <name type="scientific">Orbilia brochopaga</name>
    <dbReference type="NCBI Taxonomy" id="3140254"/>
    <lineage>
        <taxon>Eukaryota</taxon>
        <taxon>Fungi</taxon>
        <taxon>Dikarya</taxon>
        <taxon>Ascomycota</taxon>
        <taxon>Pezizomycotina</taxon>
        <taxon>Orbiliomycetes</taxon>
        <taxon>Orbiliales</taxon>
        <taxon>Orbiliaceae</taxon>
        <taxon>Orbilia</taxon>
    </lineage>
</organism>
<reference evidence="2 3" key="1">
    <citation type="submission" date="2019-10" db="EMBL/GenBank/DDBJ databases">
        <authorList>
            <person name="Palmer J.M."/>
        </authorList>
    </citation>
    <scope>NUCLEOTIDE SEQUENCE [LARGE SCALE GENOMIC DNA]</scope>
    <source>
        <strain evidence="2 3">TWF696</strain>
    </source>
</reference>